<dbReference type="OMA" id="CNKIVAP"/>
<organism evidence="4 5">
    <name type="scientific">Bodo saltans</name>
    <name type="common">Flagellated protozoan</name>
    <dbReference type="NCBI Taxonomy" id="75058"/>
    <lineage>
        <taxon>Eukaryota</taxon>
        <taxon>Discoba</taxon>
        <taxon>Euglenozoa</taxon>
        <taxon>Kinetoplastea</taxon>
        <taxon>Metakinetoplastina</taxon>
        <taxon>Eubodonida</taxon>
        <taxon>Bodonidae</taxon>
        <taxon>Bodo</taxon>
    </lineage>
</organism>
<dbReference type="FunFam" id="3.90.850.10:FF:000002">
    <property type="entry name" value="2-hydroxyhepta-2,4-diene-1,7-dioate isomerase"/>
    <property type="match status" value="1"/>
</dbReference>
<reference evidence="5" key="1">
    <citation type="submission" date="2015-09" db="EMBL/GenBank/DDBJ databases">
        <authorList>
            <consortium name="Pathogen Informatics"/>
        </authorList>
    </citation>
    <scope>NUCLEOTIDE SEQUENCE [LARGE SCALE GENOMIC DNA]</scope>
    <source>
        <strain evidence="5">Lake Konstanz</strain>
    </source>
</reference>
<dbReference type="AlphaFoldDB" id="A0A0S4JYH7"/>
<keyword evidence="2" id="KW-0479">Metal-binding</keyword>
<evidence type="ECO:0000313" key="4">
    <source>
        <dbReference type="EMBL" id="CUG93661.1"/>
    </source>
</evidence>
<sequence length="258" mass="27722">MLLSTRIARGVVSSSSPFPLSPLSFRSVPAVYAIGLNFNSHAREVGLDNNTSNPQNPVVIMKSPHSVVTAGGGSHNDMNQRVEIKIPKFLQIKPEVDYEGELAVVIGKRGKNISATNAHEYVSGITCAVDVTARRWQGKKGGGQWSYSKSFDTFCPLGPYLAEVSDLSAISRLVLSTKLNGSVVQEAKLSDMIVDVPNLIAFLSRGTTLEAGTVVLCGTPAGVGYRRDPPYFLRDGDTVDVSITNIGTLRTVVRNDVE</sequence>
<evidence type="ECO:0000256" key="1">
    <source>
        <dbReference type="ARBA" id="ARBA00010211"/>
    </source>
</evidence>
<evidence type="ECO:0000259" key="3">
    <source>
        <dbReference type="Pfam" id="PF01557"/>
    </source>
</evidence>
<dbReference type="PANTHER" id="PTHR11820:SF7">
    <property type="entry name" value="ACYLPYRUVASE FAHD1, MITOCHONDRIAL"/>
    <property type="match status" value="1"/>
</dbReference>
<dbReference type="GO" id="GO:0046872">
    <property type="term" value="F:metal ion binding"/>
    <property type="evidence" value="ECO:0007669"/>
    <property type="project" value="UniProtKB-KW"/>
</dbReference>
<dbReference type="InterPro" id="IPR036663">
    <property type="entry name" value="Fumarylacetoacetase_C_sf"/>
</dbReference>
<dbReference type="InterPro" id="IPR011234">
    <property type="entry name" value="Fumarylacetoacetase-like_C"/>
</dbReference>
<evidence type="ECO:0000256" key="2">
    <source>
        <dbReference type="ARBA" id="ARBA00022723"/>
    </source>
</evidence>
<dbReference type="GO" id="GO:0018773">
    <property type="term" value="F:acetylpyruvate hydrolase activity"/>
    <property type="evidence" value="ECO:0007669"/>
    <property type="project" value="TreeGrafter"/>
</dbReference>
<dbReference type="EMBL" id="CYKH01002179">
    <property type="protein sequence ID" value="CUG93661.1"/>
    <property type="molecule type" value="Genomic_DNA"/>
</dbReference>
<dbReference type="GO" id="GO:0006107">
    <property type="term" value="P:oxaloacetate metabolic process"/>
    <property type="evidence" value="ECO:0007669"/>
    <property type="project" value="UniProtKB-ARBA"/>
</dbReference>
<feature type="domain" description="Fumarylacetoacetase-like C-terminal" evidence="3">
    <location>
        <begin position="31"/>
        <end position="253"/>
    </location>
</feature>
<keyword evidence="5" id="KW-1185">Reference proteome</keyword>
<dbReference type="Pfam" id="PF01557">
    <property type="entry name" value="FAA_hydrolase"/>
    <property type="match status" value="1"/>
</dbReference>
<gene>
    <name evidence="4" type="ORF">BSAL_44040</name>
</gene>
<evidence type="ECO:0000313" key="5">
    <source>
        <dbReference type="Proteomes" id="UP000051952"/>
    </source>
</evidence>
<dbReference type="Gene3D" id="3.90.850.10">
    <property type="entry name" value="Fumarylacetoacetase-like, C-terminal domain"/>
    <property type="match status" value="1"/>
</dbReference>
<dbReference type="GO" id="GO:0050163">
    <property type="term" value="F:oxaloacetate tautomerase activity"/>
    <property type="evidence" value="ECO:0007669"/>
    <property type="project" value="UniProtKB-ARBA"/>
</dbReference>
<dbReference type="VEuPathDB" id="TriTrypDB:BSAL_44040"/>
<protein>
    <recommendedName>
        <fullName evidence="3">Fumarylacetoacetase-like C-terminal domain-containing protein</fullName>
    </recommendedName>
</protein>
<dbReference type="OrthoDB" id="411064at2759"/>
<proteinExistence type="inferred from homology"/>
<dbReference type="PANTHER" id="PTHR11820">
    <property type="entry name" value="ACYLPYRUVASE"/>
    <property type="match status" value="1"/>
</dbReference>
<dbReference type="SUPFAM" id="SSF56529">
    <property type="entry name" value="FAH"/>
    <property type="match status" value="1"/>
</dbReference>
<dbReference type="Proteomes" id="UP000051952">
    <property type="component" value="Unassembled WGS sequence"/>
</dbReference>
<comment type="similarity">
    <text evidence="1">Belongs to the FAH family.</text>
</comment>
<accession>A0A0S4JYH7</accession>
<name>A0A0S4JYH7_BODSA</name>